<dbReference type="SUPFAM" id="SSF140453">
    <property type="entry name" value="EsxAB dimer-like"/>
    <property type="match status" value="1"/>
</dbReference>
<reference evidence="3 4" key="1">
    <citation type="submission" date="2024-09" db="EMBL/GenBank/DDBJ databases">
        <authorList>
            <person name="Sun Q."/>
            <person name="Mori K."/>
        </authorList>
    </citation>
    <scope>NUCLEOTIDE SEQUENCE [LARGE SCALE GENOMIC DNA]</scope>
    <source>
        <strain evidence="3 4">JCM 9626</strain>
    </source>
</reference>
<organism evidence="3 4">
    <name type="scientific">Nocardioides plantarum</name>
    <dbReference type="NCBI Taxonomy" id="29299"/>
    <lineage>
        <taxon>Bacteria</taxon>
        <taxon>Bacillati</taxon>
        <taxon>Actinomycetota</taxon>
        <taxon>Actinomycetes</taxon>
        <taxon>Propionibacteriales</taxon>
        <taxon>Nocardioidaceae</taxon>
        <taxon>Nocardioides</taxon>
    </lineage>
</organism>
<dbReference type="Pfam" id="PF06013">
    <property type="entry name" value="WXG100"/>
    <property type="match status" value="1"/>
</dbReference>
<sequence length="99" mass="10602">MSDSFTIDPDELDAVIADIARTETALETLSNDLRQQIQALHAEWEGLAAQAHAEAQQEWDQGMAAMRGALADIRAAAETAGSNYRGAAEANRSMWAGLA</sequence>
<evidence type="ECO:0000313" key="4">
    <source>
        <dbReference type="Proteomes" id="UP001589750"/>
    </source>
</evidence>
<comment type="similarity">
    <text evidence="1">Belongs to the WXG100 family.</text>
</comment>
<name>A0ABV5KC29_9ACTN</name>
<proteinExistence type="inferred from homology"/>
<dbReference type="Gene3D" id="1.10.287.1060">
    <property type="entry name" value="ESAT-6-like"/>
    <property type="match status" value="1"/>
</dbReference>
<comment type="caution">
    <text evidence="3">The sequence shown here is derived from an EMBL/GenBank/DDBJ whole genome shotgun (WGS) entry which is preliminary data.</text>
</comment>
<dbReference type="InterPro" id="IPR010310">
    <property type="entry name" value="T7SS_ESAT-6-like"/>
</dbReference>
<dbReference type="RefSeq" id="WP_140009448.1">
    <property type="nucleotide sequence ID" value="NZ_JBHMDG010000017.1"/>
</dbReference>
<evidence type="ECO:0000256" key="2">
    <source>
        <dbReference type="SAM" id="Coils"/>
    </source>
</evidence>
<keyword evidence="2" id="KW-0175">Coiled coil</keyword>
<dbReference type="NCBIfam" id="TIGR03930">
    <property type="entry name" value="WXG100_ESAT6"/>
    <property type="match status" value="1"/>
</dbReference>
<dbReference type="EMBL" id="JBHMDG010000017">
    <property type="protein sequence ID" value="MFB9314307.1"/>
    <property type="molecule type" value="Genomic_DNA"/>
</dbReference>
<feature type="coiled-coil region" evidence="2">
    <location>
        <begin position="12"/>
        <end position="39"/>
    </location>
</feature>
<evidence type="ECO:0000313" key="3">
    <source>
        <dbReference type="EMBL" id="MFB9314307.1"/>
    </source>
</evidence>
<dbReference type="Proteomes" id="UP001589750">
    <property type="component" value="Unassembled WGS sequence"/>
</dbReference>
<dbReference type="InterPro" id="IPR036689">
    <property type="entry name" value="ESAT-6-like_sf"/>
</dbReference>
<protein>
    <recommendedName>
        <fullName evidence="1">ESAT-6-like protein</fullName>
    </recommendedName>
</protein>
<gene>
    <name evidence="3" type="ORF">ACFFRI_14725</name>
</gene>
<accession>A0ABV5KC29</accession>
<keyword evidence="4" id="KW-1185">Reference proteome</keyword>
<evidence type="ECO:0000256" key="1">
    <source>
        <dbReference type="RuleBase" id="RU362001"/>
    </source>
</evidence>